<keyword evidence="8 13" id="KW-0560">Oxidoreductase</keyword>
<dbReference type="Pfam" id="PF00067">
    <property type="entry name" value="p450"/>
    <property type="match status" value="1"/>
</dbReference>
<evidence type="ECO:0000256" key="6">
    <source>
        <dbReference type="ARBA" id="ARBA00022723"/>
    </source>
</evidence>
<evidence type="ECO:0000313" key="15">
    <source>
        <dbReference type="EMBL" id="EEE68447.1"/>
    </source>
</evidence>
<dbReference type="InterPro" id="IPR001128">
    <property type="entry name" value="Cyt_P450"/>
</dbReference>
<dbReference type="EMBL" id="CM000145">
    <property type="protein sequence ID" value="EEE68447.1"/>
    <property type="molecule type" value="Genomic_DNA"/>
</dbReference>
<dbReference type="GO" id="GO:0005506">
    <property type="term" value="F:iron ion binding"/>
    <property type="evidence" value="ECO:0007669"/>
    <property type="project" value="InterPro"/>
</dbReference>
<dbReference type="InterPro" id="IPR002401">
    <property type="entry name" value="Cyt_P450_E_grp-I"/>
</dbReference>
<accession>B9G080</accession>
<evidence type="ECO:0000256" key="14">
    <source>
        <dbReference type="SAM" id="Phobius"/>
    </source>
</evidence>
<dbReference type="PRINTS" id="PR00463">
    <property type="entry name" value="EP450I"/>
</dbReference>
<keyword evidence="6 12" id="KW-0479">Metal-binding</keyword>
<evidence type="ECO:0000256" key="10">
    <source>
        <dbReference type="ARBA" id="ARBA00023033"/>
    </source>
</evidence>
<dbReference type="AlphaFoldDB" id="B9G080"/>
<dbReference type="GO" id="GO:0016705">
    <property type="term" value="F:oxidoreductase activity, acting on paired donors, with incorporation or reduction of molecular oxygen"/>
    <property type="evidence" value="ECO:0007669"/>
    <property type="project" value="InterPro"/>
</dbReference>
<comment type="subcellular location">
    <subcellularLocation>
        <location evidence="2">Membrane</location>
    </subcellularLocation>
</comment>
<evidence type="ECO:0000256" key="3">
    <source>
        <dbReference type="ARBA" id="ARBA00010617"/>
    </source>
</evidence>
<feature type="transmembrane region" description="Helical" evidence="14">
    <location>
        <begin position="9"/>
        <end position="31"/>
    </location>
</feature>
<dbReference type="PANTHER" id="PTHR24286:SF234">
    <property type="entry name" value="CYTOCHROME P450 FAMILY PROTEIN, EXPRESSED"/>
    <property type="match status" value="1"/>
</dbReference>
<keyword evidence="4 12" id="KW-0349">Heme</keyword>
<evidence type="ECO:0000256" key="13">
    <source>
        <dbReference type="RuleBase" id="RU000461"/>
    </source>
</evidence>
<evidence type="ECO:0000256" key="9">
    <source>
        <dbReference type="ARBA" id="ARBA00023004"/>
    </source>
</evidence>
<reference evidence="15" key="1">
    <citation type="journal article" date="2005" name="PLoS Biol.">
        <title>The genomes of Oryza sativa: a history of duplications.</title>
        <authorList>
            <person name="Yu J."/>
            <person name="Wang J."/>
            <person name="Lin W."/>
            <person name="Li S."/>
            <person name="Li H."/>
            <person name="Zhou J."/>
            <person name="Ni P."/>
            <person name="Dong W."/>
            <person name="Hu S."/>
            <person name="Zeng C."/>
            <person name="Zhang J."/>
            <person name="Zhang Y."/>
            <person name="Li R."/>
            <person name="Xu Z."/>
            <person name="Li S."/>
            <person name="Li X."/>
            <person name="Zheng H."/>
            <person name="Cong L."/>
            <person name="Lin L."/>
            <person name="Yin J."/>
            <person name="Geng J."/>
            <person name="Li G."/>
            <person name="Shi J."/>
            <person name="Liu J."/>
            <person name="Lv H."/>
            <person name="Li J."/>
            <person name="Wang J."/>
            <person name="Deng Y."/>
            <person name="Ran L."/>
            <person name="Shi X."/>
            <person name="Wang X."/>
            <person name="Wu Q."/>
            <person name="Li C."/>
            <person name="Ren X."/>
            <person name="Wang J."/>
            <person name="Wang X."/>
            <person name="Li D."/>
            <person name="Liu D."/>
            <person name="Zhang X."/>
            <person name="Ji Z."/>
            <person name="Zhao W."/>
            <person name="Sun Y."/>
            <person name="Zhang Z."/>
            <person name="Bao J."/>
            <person name="Han Y."/>
            <person name="Dong L."/>
            <person name="Ji J."/>
            <person name="Chen P."/>
            <person name="Wu S."/>
            <person name="Liu J."/>
            <person name="Xiao Y."/>
            <person name="Bu D."/>
            <person name="Tan J."/>
            <person name="Yang L."/>
            <person name="Ye C."/>
            <person name="Zhang J."/>
            <person name="Xu J."/>
            <person name="Zhou Y."/>
            <person name="Yu Y."/>
            <person name="Zhang B."/>
            <person name="Zhuang S."/>
            <person name="Wei H."/>
            <person name="Liu B."/>
            <person name="Lei M."/>
            <person name="Yu H."/>
            <person name="Li Y."/>
            <person name="Xu H."/>
            <person name="Wei S."/>
            <person name="He X."/>
            <person name="Fang L."/>
            <person name="Zhang Z."/>
            <person name="Zhang Y."/>
            <person name="Huang X."/>
            <person name="Su Z."/>
            <person name="Tong W."/>
            <person name="Li J."/>
            <person name="Tong Z."/>
            <person name="Li S."/>
            <person name="Ye J."/>
            <person name="Wang L."/>
            <person name="Fang L."/>
            <person name="Lei T."/>
            <person name="Chen C."/>
            <person name="Chen H."/>
            <person name="Xu Z."/>
            <person name="Li H."/>
            <person name="Huang H."/>
            <person name="Zhang F."/>
            <person name="Xu H."/>
            <person name="Li N."/>
            <person name="Zhao C."/>
            <person name="Li S."/>
            <person name="Dong L."/>
            <person name="Huang Y."/>
            <person name="Li L."/>
            <person name="Xi Y."/>
            <person name="Qi Q."/>
            <person name="Li W."/>
            <person name="Zhang B."/>
            <person name="Hu W."/>
            <person name="Zhang Y."/>
            <person name="Tian X."/>
            <person name="Jiao Y."/>
            <person name="Liang X."/>
            <person name="Jin J."/>
            <person name="Gao L."/>
            <person name="Zheng W."/>
            <person name="Hao B."/>
            <person name="Liu S."/>
            <person name="Wang W."/>
            <person name="Yuan L."/>
            <person name="Cao M."/>
            <person name="McDermott J."/>
            <person name="Samudrala R."/>
            <person name="Wang J."/>
            <person name="Wong G.K."/>
            <person name="Yang H."/>
        </authorList>
    </citation>
    <scope>NUCLEOTIDE SEQUENCE [LARGE SCALE GENOMIC DNA]</scope>
</reference>
<keyword evidence="5 14" id="KW-0812">Transmembrane</keyword>
<keyword evidence="10 13" id="KW-0503">Monooxygenase</keyword>
<organism evidence="15">
    <name type="scientific">Oryza sativa subsp. japonica</name>
    <name type="common">Rice</name>
    <dbReference type="NCBI Taxonomy" id="39947"/>
    <lineage>
        <taxon>Eukaryota</taxon>
        <taxon>Viridiplantae</taxon>
        <taxon>Streptophyta</taxon>
        <taxon>Embryophyta</taxon>
        <taxon>Tracheophyta</taxon>
        <taxon>Spermatophyta</taxon>
        <taxon>Magnoliopsida</taxon>
        <taxon>Liliopsida</taxon>
        <taxon>Poales</taxon>
        <taxon>Poaceae</taxon>
        <taxon>BOP clade</taxon>
        <taxon>Oryzoideae</taxon>
        <taxon>Oryzeae</taxon>
        <taxon>Oryzinae</taxon>
        <taxon>Oryza</taxon>
        <taxon>Oryza sativa</taxon>
    </lineage>
</organism>
<sequence>MEFLSSVSYLFKALCTCGVAFVTGWFAHWVYRWMNPQCDGKLPPGSMGLPLVGETFRFFRASASIDMPSYYKERLKRYGPIFKTSLVGQPLVISLDPEVNRFVFQQEGKLFRSWYPETTNTIFGKKSLTTYSGAVNKFVRSFASKLFGPTNLKESLLPELESAVRESFATWVMNPSIEVKDGISNMIFDLVAKKLIGFNPTKSRELRKNFQEFFQGMVSFPIYFPGTSFYRCMQGRRNVHKTLTDLLKERLSAPGEKYNDLIDQIIEELQSENPVIDVNFAVDVLSALLFASFATLSSTLSVGFKFLTDNPKVVKELKEEHTTILNKRGSLNSGFTWEEYKSLMFTSQVVHEITRISNVAPGIFRKTLADVKVKGYTIPAGWLVMISPMAVDLNPTLFEDPLEFNPWRWTDKTKQSELLRNYMPFGGGIRLCLGAEFSKLFIALFIHVLVTEYRWKEIKGGDVLRISEVIFPQGLSYPTYPSYLIKIVSRELYPTLSCEQCKAL</sequence>
<gene>
    <name evidence="15" type="ORF">OsJ_26826</name>
</gene>
<dbReference type="PANTHER" id="PTHR24286">
    <property type="entry name" value="CYTOCHROME P450 26"/>
    <property type="match status" value="1"/>
</dbReference>
<evidence type="ECO:0000256" key="11">
    <source>
        <dbReference type="ARBA" id="ARBA00023136"/>
    </source>
</evidence>
<evidence type="ECO:0000256" key="5">
    <source>
        <dbReference type="ARBA" id="ARBA00022692"/>
    </source>
</evidence>
<keyword evidence="7 14" id="KW-1133">Transmembrane helix</keyword>
<reference evidence="15" key="2">
    <citation type="submission" date="2008-12" db="EMBL/GenBank/DDBJ databases">
        <title>Improved gene annotation of the rice (Oryza sativa) genomes.</title>
        <authorList>
            <person name="Wang J."/>
            <person name="Li R."/>
            <person name="Fan W."/>
            <person name="Huang Q."/>
            <person name="Zhang J."/>
            <person name="Zhou Y."/>
            <person name="Hu Y."/>
            <person name="Zi S."/>
            <person name="Li J."/>
            <person name="Ni P."/>
            <person name="Zheng H."/>
            <person name="Zhang Y."/>
            <person name="Zhao M."/>
            <person name="Hao Q."/>
            <person name="McDermott J."/>
            <person name="Samudrala R."/>
            <person name="Kristiansen K."/>
            <person name="Wong G.K.-S."/>
        </authorList>
    </citation>
    <scope>NUCLEOTIDE SEQUENCE</scope>
</reference>
<dbReference type="InterPro" id="IPR036396">
    <property type="entry name" value="Cyt_P450_sf"/>
</dbReference>
<evidence type="ECO:0000256" key="1">
    <source>
        <dbReference type="ARBA" id="ARBA00001971"/>
    </source>
</evidence>
<dbReference type="PROSITE" id="PS00086">
    <property type="entry name" value="CYTOCHROME_P450"/>
    <property type="match status" value="1"/>
</dbReference>
<evidence type="ECO:0000256" key="2">
    <source>
        <dbReference type="ARBA" id="ARBA00004370"/>
    </source>
</evidence>
<evidence type="ECO:0000256" key="8">
    <source>
        <dbReference type="ARBA" id="ARBA00023002"/>
    </source>
</evidence>
<dbReference type="InterPro" id="IPR017972">
    <property type="entry name" value="Cyt_P450_CS"/>
</dbReference>
<dbReference type="SUPFAM" id="SSF48264">
    <property type="entry name" value="Cytochrome P450"/>
    <property type="match status" value="1"/>
</dbReference>
<evidence type="ECO:0000256" key="12">
    <source>
        <dbReference type="PIRSR" id="PIRSR602401-1"/>
    </source>
</evidence>
<dbReference type="GO" id="GO:0016020">
    <property type="term" value="C:membrane"/>
    <property type="evidence" value="ECO:0007669"/>
    <property type="project" value="UniProtKB-SubCell"/>
</dbReference>
<protein>
    <submittedName>
        <fullName evidence="15">Uncharacterized protein</fullName>
    </submittedName>
</protein>
<dbReference type="PRINTS" id="PR00385">
    <property type="entry name" value="P450"/>
</dbReference>
<evidence type="ECO:0000256" key="7">
    <source>
        <dbReference type="ARBA" id="ARBA00022989"/>
    </source>
</evidence>
<dbReference type="GO" id="GO:0004497">
    <property type="term" value="F:monooxygenase activity"/>
    <property type="evidence" value="ECO:0007669"/>
    <property type="project" value="UniProtKB-KW"/>
</dbReference>
<evidence type="ECO:0000256" key="4">
    <source>
        <dbReference type="ARBA" id="ARBA00022617"/>
    </source>
</evidence>
<comment type="cofactor">
    <cofactor evidence="1 12">
        <name>heme</name>
        <dbReference type="ChEBI" id="CHEBI:30413"/>
    </cofactor>
</comment>
<dbReference type="CDD" id="cd11043">
    <property type="entry name" value="CYP90-like"/>
    <property type="match status" value="1"/>
</dbReference>
<dbReference type="GO" id="GO:0020037">
    <property type="term" value="F:heme binding"/>
    <property type="evidence" value="ECO:0007669"/>
    <property type="project" value="InterPro"/>
</dbReference>
<keyword evidence="9 12" id="KW-0408">Iron</keyword>
<name>B9G080_ORYSJ</name>
<keyword evidence="11 14" id="KW-0472">Membrane</keyword>
<proteinExistence type="inferred from homology"/>
<dbReference type="Gene3D" id="1.10.630.10">
    <property type="entry name" value="Cytochrome P450"/>
    <property type="match status" value="1"/>
</dbReference>
<dbReference type="Proteomes" id="UP000007752">
    <property type="component" value="Chromosome 8"/>
</dbReference>
<feature type="binding site" description="axial binding residue" evidence="12">
    <location>
        <position position="432"/>
    </location>
    <ligand>
        <name>heme</name>
        <dbReference type="ChEBI" id="CHEBI:30413"/>
    </ligand>
    <ligandPart>
        <name>Fe</name>
        <dbReference type="ChEBI" id="CHEBI:18248"/>
    </ligandPart>
</feature>
<dbReference type="FunFam" id="1.10.630.10:FF:000020">
    <property type="entry name" value="Cytochrome P450 family protein"/>
    <property type="match status" value="1"/>
</dbReference>
<comment type="similarity">
    <text evidence="3 13">Belongs to the cytochrome P450 family.</text>
</comment>